<dbReference type="InterPro" id="IPR011990">
    <property type="entry name" value="TPR-like_helical_dom_sf"/>
</dbReference>
<evidence type="ECO:0000256" key="4">
    <source>
        <dbReference type="ARBA" id="ARBA00022884"/>
    </source>
</evidence>
<dbReference type="EMBL" id="CAXAMM010014291">
    <property type="protein sequence ID" value="CAK9033339.1"/>
    <property type="molecule type" value="Genomic_DNA"/>
</dbReference>
<keyword evidence="2 6" id="KW-0863">Zinc-finger</keyword>
<dbReference type="Pfam" id="PF21369">
    <property type="entry name" value="STL11_N"/>
    <property type="match status" value="1"/>
</dbReference>
<dbReference type="Pfam" id="PF20717">
    <property type="entry name" value="DUF6829"/>
    <property type="match status" value="1"/>
</dbReference>
<dbReference type="PROSITE" id="PS50103">
    <property type="entry name" value="ZF_C3H1"/>
    <property type="match status" value="1"/>
</dbReference>
<keyword evidence="4 5" id="KW-0694">RNA-binding</keyword>
<dbReference type="InterPro" id="IPR000571">
    <property type="entry name" value="Znf_CCCH"/>
</dbReference>
<dbReference type="InterPro" id="IPR000504">
    <property type="entry name" value="RRM_dom"/>
</dbReference>
<reference evidence="10 11" key="1">
    <citation type="submission" date="2024-02" db="EMBL/GenBank/DDBJ databases">
        <authorList>
            <person name="Chen Y."/>
            <person name="Shah S."/>
            <person name="Dougan E. K."/>
            <person name="Thang M."/>
            <person name="Chan C."/>
        </authorList>
    </citation>
    <scope>NUCLEOTIDE SEQUENCE [LARGE SCALE GENOMIC DNA]</scope>
</reference>
<dbReference type="Gene3D" id="3.30.70.330">
    <property type="match status" value="1"/>
</dbReference>
<keyword evidence="11" id="KW-1185">Reference proteome</keyword>
<feature type="domain" description="C3H1-type" evidence="9">
    <location>
        <begin position="1214"/>
        <end position="1241"/>
    </location>
</feature>
<dbReference type="SUPFAM" id="SSF90229">
    <property type="entry name" value="CCCH zinc finger"/>
    <property type="match status" value="1"/>
</dbReference>
<evidence type="ECO:0000256" key="6">
    <source>
        <dbReference type="PROSITE-ProRule" id="PRU00723"/>
    </source>
</evidence>
<evidence type="ECO:0000313" key="11">
    <source>
        <dbReference type="Proteomes" id="UP001642464"/>
    </source>
</evidence>
<feature type="compositionally biased region" description="Basic and acidic residues" evidence="7">
    <location>
        <begin position="1402"/>
        <end position="1411"/>
    </location>
</feature>
<dbReference type="PROSITE" id="PS50102">
    <property type="entry name" value="RRM"/>
    <property type="match status" value="1"/>
</dbReference>
<protein>
    <submittedName>
        <fullName evidence="10">Zinc finger CCCH domain-containing protein 4 (AtC3H4)</fullName>
    </submittedName>
</protein>
<dbReference type="Proteomes" id="UP001642464">
    <property type="component" value="Unassembled WGS sequence"/>
</dbReference>
<accession>A0ABP0L549</accession>
<name>A0ABP0L549_9DINO</name>
<dbReference type="InterPro" id="IPR012677">
    <property type="entry name" value="Nucleotide-bd_a/b_plait_sf"/>
</dbReference>
<evidence type="ECO:0000256" key="3">
    <source>
        <dbReference type="ARBA" id="ARBA00022833"/>
    </source>
</evidence>
<dbReference type="InterPro" id="IPR048995">
    <property type="entry name" value="STL11/RBM22-like_N"/>
</dbReference>
<feature type="domain" description="RRM" evidence="8">
    <location>
        <begin position="1285"/>
        <end position="1358"/>
    </location>
</feature>
<dbReference type="Gene3D" id="4.10.1000.10">
    <property type="entry name" value="Zinc finger, CCCH-type"/>
    <property type="match status" value="1"/>
</dbReference>
<evidence type="ECO:0000256" key="2">
    <source>
        <dbReference type="ARBA" id="ARBA00022771"/>
    </source>
</evidence>
<dbReference type="Pfam" id="PF00076">
    <property type="entry name" value="RRM_1"/>
    <property type="match status" value="1"/>
</dbReference>
<sequence>MKALTGQDKKASKVNTFTDERHYFGEVALYVEAALHPFALQTASFAEVFVLSVSRLTNVLVNSPLCATMFVEYATDFIGRYKVPMQPTWEEVDDLVRLQEECARESCANNSFALPINLDSRKYLAHLDLRYIQADPTCSTQAALETLEDSEMDPARTVLKEFIAEVVHSEEASAAETLLKLREAYVELDGLHARFSEPMEQERAESGILSLIALVRRDYEMFVTPQKADMALSRAQWDALQDILEWAQPNPDKLAGAMFLVAIKGLGKFRSLTGQMPREDQRPEKALLYLLRFHPHAVPSLNEMSEEAQEFVIGILELQQSFNFAQMLQAENVPANLAKLQAQIRERQGIDLLKFYVLFLLAFMSGLAGGRGSRFMTNRNATSVLIGLSMMRNILEDEPAPLYWGYLRQRSLQWSPGSGSAHLALARLACLARAQSYQDYLRIQDAWNRLQKAQQLELTRNLLADGIVTKAMMCEYLPQCLENARSNPFVTLSAFLEVLVDLLQAVRAVAEGSCMVVNVDLMDLSSFVLMVQNAYVFQSCLLRAKLRVDHTASCRFFLDMTQENWRRINEPPNDTVVAAHGLRGLLRRQEQNDASDQRRGKQGCNIFENCELLRCHRAIASAQWREAVRRIGRMSEQRVAKDVVTFNTGMSRMARPRWSAALKLFADLALEELEMNIISYNTTLQALQGQDTWPLALQQLRRLKDRSLQPQTFSQNIPCSSCVKSFQWRHALALLADLGSSRLRRDAASYVMRPELWPLAMETLRSNLDAAVAATTLVFNALLSACIGQWQVSLMVYLTMRRLSLQRDVITYSSLQGALSRQQFWERSMEMLQHTGRGSIETDMVVFNSGISGAPWPRAQLALAVHRRRDGDGTGRVATWNCLKRWEVATAMRQGGLRPDAVTWSVTIGSASSVHWRVAMRWLKEALEGSVRLASVACSALITACEGSLAWWERSLQLLQLHHHFSLKADGIVPQNGAIRACESGRRWEWALELVKWKAAGAKVEVDEITLTAAIGACGRASAWQAALLLADGLPTILDQDVSDKLRTDVAPPSAMTEKGFRIANEVNKEGWEKAQFPILCETCLGDNPYVRMQKEDYGVECKICVRPFTIFRWKAGTQGRYKATVVCQSCAKVKNVCQTCLFDLEYGLPVQVRDKYLEELGANKVSLPHSRVGRDYQLQNAQADKDGEDLPYGKVGAHPMLQRLARMTPYYKRNEARICTFYVKGACNRGADCPFKHELPQGGELANQKLRDRFHGENDPLAAKIMRRAEEDLTLMPPEDKSVTTLYLGGLPAGTKEKEIRNQFYVFGEIRSIRMAPKQSCAFVTFVKREVAEQAAKNTHKILKINGKSIHVTWGRPQVNKEKEAAAAMATGSAAPAQDTYRPYYPSMDPSAQGNAPLQGERPDERSIPK</sequence>
<dbReference type="InterPro" id="IPR035979">
    <property type="entry name" value="RBD_domain_sf"/>
</dbReference>
<dbReference type="SMART" id="SM00360">
    <property type="entry name" value="RRM"/>
    <property type="match status" value="1"/>
</dbReference>
<evidence type="ECO:0000256" key="1">
    <source>
        <dbReference type="ARBA" id="ARBA00022723"/>
    </source>
</evidence>
<organism evidence="10 11">
    <name type="scientific">Durusdinium trenchii</name>
    <dbReference type="NCBI Taxonomy" id="1381693"/>
    <lineage>
        <taxon>Eukaryota</taxon>
        <taxon>Sar</taxon>
        <taxon>Alveolata</taxon>
        <taxon>Dinophyceae</taxon>
        <taxon>Suessiales</taxon>
        <taxon>Symbiodiniaceae</taxon>
        <taxon>Durusdinium</taxon>
    </lineage>
</organism>
<dbReference type="SMART" id="SM00356">
    <property type="entry name" value="ZnF_C3H1"/>
    <property type="match status" value="1"/>
</dbReference>
<dbReference type="Pfam" id="PF00642">
    <property type="entry name" value="zf-CCCH"/>
    <property type="match status" value="1"/>
</dbReference>
<gene>
    <name evidence="10" type="ORF">SCF082_LOCUS20450</name>
</gene>
<feature type="zinc finger region" description="C3H1-type" evidence="6">
    <location>
        <begin position="1214"/>
        <end position="1241"/>
    </location>
</feature>
<evidence type="ECO:0000259" key="8">
    <source>
        <dbReference type="PROSITE" id="PS50102"/>
    </source>
</evidence>
<dbReference type="InterPro" id="IPR036855">
    <property type="entry name" value="Znf_CCCH_sf"/>
</dbReference>
<dbReference type="PANTHER" id="PTHR14089">
    <property type="entry name" value="PRE-MRNA-SPLICING FACTOR RBM22"/>
    <property type="match status" value="1"/>
</dbReference>
<dbReference type="InterPro" id="IPR049232">
    <property type="entry name" value="DUF6829"/>
</dbReference>
<proteinExistence type="predicted"/>
<comment type="caution">
    <text evidence="10">The sequence shown here is derived from an EMBL/GenBank/DDBJ whole genome shotgun (WGS) entry which is preliminary data.</text>
</comment>
<dbReference type="Gene3D" id="1.25.40.10">
    <property type="entry name" value="Tetratricopeptide repeat domain"/>
    <property type="match status" value="3"/>
</dbReference>
<evidence type="ECO:0000256" key="7">
    <source>
        <dbReference type="SAM" id="MobiDB-lite"/>
    </source>
</evidence>
<dbReference type="InterPro" id="IPR039171">
    <property type="entry name" value="Cwc2/Slt11"/>
</dbReference>
<dbReference type="SUPFAM" id="SSF54928">
    <property type="entry name" value="RNA-binding domain, RBD"/>
    <property type="match status" value="1"/>
</dbReference>
<dbReference type="PANTHER" id="PTHR14089:SF6">
    <property type="entry name" value="PRE-MRNA-SPLICING FACTOR RBM22"/>
    <property type="match status" value="1"/>
</dbReference>
<feature type="region of interest" description="Disordered" evidence="7">
    <location>
        <begin position="1372"/>
        <end position="1411"/>
    </location>
</feature>
<evidence type="ECO:0000313" key="10">
    <source>
        <dbReference type="EMBL" id="CAK9033339.1"/>
    </source>
</evidence>
<evidence type="ECO:0000256" key="5">
    <source>
        <dbReference type="PROSITE-ProRule" id="PRU00176"/>
    </source>
</evidence>
<keyword evidence="3 6" id="KW-0862">Zinc</keyword>
<keyword evidence="1 6" id="KW-0479">Metal-binding</keyword>
<evidence type="ECO:0000259" key="9">
    <source>
        <dbReference type="PROSITE" id="PS50103"/>
    </source>
</evidence>